<dbReference type="EMBL" id="OX596106">
    <property type="protein sequence ID" value="CAN0166291.1"/>
    <property type="molecule type" value="Genomic_DNA"/>
</dbReference>
<gene>
    <name evidence="1" type="ORF">MRATA1EN22A_LOCUS13038</name>
</gene>
<proteinExistence type="predicted"/>
<dbReference type="Proteomes" id="UP001162501">
    <property type="component" value="Chromosome 22"/>
</dbReference>
<reference evidence="1" key="1">
    <citation type="submission" date="2023-05" db="EMBL/GenBank/DDBJ databases">
        <authorList>
            <consortium name="ELIXIR-Norway"/>
        </authorList>
    </citation>
    <scope>NUCLEOTIDE SEQUENCE</scope>
</reference>
<protein>
    <submittedName>
        <fullName evidence="1">Uncharacterized protein</fullName>
    </submittedName>
</protein>
<evidence type="ECO:0000313" key="2">
    <source>
        <dbReference type="Proteomes" id="UP001162501"/>
    </source>
</evidence>
<sequence>MPSVLRQRRARTREKWKAAQLGPASAEWPQPAPCGAQELLSAVQSAQALPIHFKAPGGQQKLPSREHSKIPNES</sequence>
<reference evidence="1" key="2">
    <citation type="submission" date="2025-03" db="EMBL/GenBank/DDBJ databases">
        <authorList>
            <consortium name="ELIXIR-Norway"/>
            <consortium name="Elixir Norway"/>
        </authorList>
    </citation>
    <scope>NUCLEOTIDE SEQUENCE</scope>
</reference>
<evidence type="ECO:0000313" key="1">
    <source>
        <dbReference type="EMBL" id="CAN0166291.1"/>
    </source>
</evidence>
<organism evidence="1 2">
    <name type="scientific">Rangifer tarandus platyrhynchus</name>
    <name type="common">Svalbard reindeer</name>
    <dbReference type="NCBI Taxonomy" id="3082113"/>
    <lineage>
        <taxon>Eukaryota</taxon>
        <taxon>Metazoa</taxon>
        <taxon>Chordata</taxon>
        <taxon>Craniata</taxon>
        <taxon>Vertebrata</taxon>
        <taxon>Euteleostomi</taxon>
        <taxon>Mammalia</taxon>
        <taxon>Eutheria</taxon>
        <taxon>Laurasiatheria</taxon>
        <taxon>Artiodactyla</taxon>
        <taxon>Ruminantia</taxon>
        <taxon>Pecora</taxon>
        <taxon>Cervidae</taxon>
        <taxon>Odocoileinae</taxon>
        <taxon>Rangifer</taxon>
    </lineage>
</organism>
<accession>A0AC59Z2A9</accession>
<name>A0AC59Z2A9_RANTA</name>